<gene>
    <name evidence="1" type="ORF">P4447_02870</name>
</gene>
<evidence type="ECO:0000313" key="1">
    <source>
        <dbReference type="EMBL" id="MED3561492.1"/>
    </source>
</evidence>
<evidence type="ECO:0000313" key="2">
    <source>
        <dbReference type="Proteomes" id="UP001330749"/>
    </source>
</evidence>
<protein>
    <submittedName>
        <fullName evidence="1">Uncharacterized protein</fullName>
    </submittedName>
</protein>
<proteinExistence type="predicted"/>
<dbReference type="EMBL" id="JARMQG010000027">
    <property type="protein sequence ID" value="MED3561492.1"/>
    <property type="molecule type" value="Genomic_DNA"/>
</dbReference>
<sequence length="57" mass="6792">MLDELLNSSLEQMKVELDSLKEVLQTKEIKNVYVKKAIFHRMDELITEIDYLKTKVH</sequence>
<accession>A0ABU6N6I3</accession>
<keyword evidence="2" id="KW-1185">Reference proteome</keyword>
<organism evidence="1 2">
    <name type="scientific">Bacillus xiapuensis</name>
    <dbReference type="NCBI Taxonomy" id="2014075"/>
    <lineage>
        <taxon>Bacteria</taxon>
        <taxon>Bacillati</taxon>
        <taxon>Bacillota</taxon>
        <taxon>Bacilli</taxon>
        <taxon>Bacillales</taxon>
        <taxon>Bacillaceae</taxon>
        <taxon>Bacillus</taxon>
    </lineage>
</organism>
<comment type="caution">
    <text evidence="1">The sequence shown here is derived from an EMBL/GenBank/DDBJ whole genome shotgun (WGS) entry which is preliminary data.</text>
</comment>
<dbReference type="RefSeq" id="WP_327966365.1">
    <property type="nucleotide sequence ID" value="NZ_JARMQG010000027.1"/>
</dbReference>
<dbReference type="Proteomes" id="UP001330749">
    <property type="component" value="Unassembled WGS sequence"/>
</dbReference>
<reference evidence="1 2" key="1">
    <citation type="submission" date="2023-03" db="EMBL/GenBank/DDBJ databases">
        <title>Bacillus Genome Sequencing.</title>
        <authorList>
            <person name="Dunlap C."/>
        </authorList>
    </citation>
    <scope>NUCLEOTIDE SEQUENCE [LARGE SCALE GENOMIC DNA]</scope>
    <source>
        <strain evidence="1 2">B-14544</strain>
    </source>
</reference>
<name>A0ABU6N6I3_9BACI</name>